<dbReference type="OrthoDB" id="7285215at2"/>
<dbReference type="InterPro" id="IPR000157">
    <property type="entry name" value="TIR_dom"/>
</dbReference>
<evidence type="ECO:0000256" key="1">
    <source>
        <dbReference type="SAM" id="MobiDB-lite"/>
    </source>
</evidence>
<dbReference type="Pfam" id="PF13676">
    <property type="entry name" value="TIR_2"/>
    <property type="match status" value="1"/>
</dbReference>
<dbReference type="AlphaFoldDB" id="A0A1N7HDV9"/>
<dbReference type="SUPFAM" id="SSF52200">
    <property type="entry name" value="Toll/Interleukin receptor TIR domain"/>
    <property type="match status" value="1"/>
</dbReference>
<keyword evidence="4" id="KW-1185">Reference proteome</keyword>
<feature type="region of interest" description="Disordered" evidence="1">
    <location>
        <begin position="1"/>
        <end position="76"/>
    </location>
</feature>
<proteinExistence type="predicted"/>
<dbReference type="Proteomes" id="UP000186218">
    <property type="component" value="Unassembled WGS sequence"/>
</dbReference>
<accession>A0A1N7HDV9</accession>
<evidence type="ECO:0000259" key="2">
    <source>
        <dbReference type="PROSITE" id="PS50104"/>
    </source>
</evidence>
<feature type="domain" description="TIR" evidence="2">
    <location>
        <begin position="99"/>
        <end position="231"/>
    </location>
</feature>
<evidence type="ECO:0000313" key="4">
    <source>
        <dbReference type="Proteomes" id="UP000186218"/>
    </source>
</evidence>
<protein>
    <submittedName>
        <fullName evidence="3">TIR domain-containing protein</fullName>
    </submittedName>
</protein>
<evidence type="ECO:0000313" key="3">
    <source>
        <dbReference type="EMBL" id="SIS23022.1"/>
    </source>
</evidence>
<name>A0A1N7HDV9_9NOCA</name>
<feature type="compositionally biased region" description="Low complexity" evidence="1">
    <location>
        <begin position="41"/>
        <end position="52"/>
    </location>
</feature>
<sequence length="239" mass="25234">MAGCTAPREGHRTASGRANCPVCRYRTGRRTSYTPPRPSYGAAGRATPSAASAGGGGNSRGGGSRTTRAGKSVSYSPSEWRTIEPVTRVAERQAREHPERRDLFLCHAWEDRSECANDLYNLLIANGATVWFSEKDVGLGKSLLREIDRGLISSRIGIVLVTPALLRSLAAEGIADKELSALLATDRVIPVAHGTTFDALRDVSPLLASRSGLDTAESSINDVAAQISAAAAALTTTSL</sequence>
<dbReference type="PROSITE" id="PS50104">
    <property type="entry name" value="TIR"/>
    <property type="match status" value="1"/>
</dbReference>
<dbReference type="Gene3D" id="3.40.50.10140">
    <property type="entry name" value="Toll/interleukin-1 receptor homology (TIR) domain"/>
    <property type="match status" value="1"/>
</dbReference>
<organism evidence="3 4">
    <name type="scientific">Williamsia sterculiae</name>
    <dbReference type="NCBI Taxonomy" id="1344003"/>
    <lineage>
        <taxon>Bacteria</taxon>
        <taxon>Bacillati</taxon>
        <taxon>Actinomycetota</taxon>
        <taxon>Actinomycetes</taxon>
        <taxon>Mycobacteriales</taxon>
        <taxon>Nocardiaceae</taxon>
        <taxon>Williamsia</taxon>
    </lineage>
</organism>
<feature type="compositionally biased region" description="Gly residues" evidence="1">
    <location>
        <begin position="53"/>
        <end position="64"/>
    </location>
</feature>
<dbReference type="InterPro" id="IPR035897">
    <property type="entry name" value="Toll_tir_struct_dom_sf"/>
</dbReference>
<dbReference type="STRING" id="1344003.SAMN05445060_4034"/>
<dbReference type="GO" id="GO:0007165">
    <property type="term" value="P:signal transduction"/>
    <property type="evidence" value="ECO:0007669"/>
    <property type="project" value="InterPro"/>
</dbReference>
<reference evidence="3 4" key="1">
    <citation type="submission" date="2017-01" db="EMBL/GenBank/DDBJ databases">
        <authorList>
            <person name="Mah S.A."/>
            <person name="Swanson W.J."/>
            <person name="Moy G.W."/>
            <person name="Vacquier V.D."/>
        </authorList>
    </citation>
    <scope>NUCLEOTIDE SEQUENCE [LARGE SCALE GENOMIC DNA]</scope>
    <source>
        <strain evidence="3 4">CPCC 203464</strain>
    </source>
</reference>
<dbReference type="EMBL" id="FTNT01000016">
    <property type="protein sequence ID" value="SIS23022.1"/>
    <property type="molecule type" value="Genomic_DNA"/>
</dbReference>
<gene>
    <name evidence="3" type="ORF">SAMN05445060_4034</name>
</gene>